<comment type="similarity">
    <text evidence="2 7">Belongs to the ExbD/TolR family.</text>
</comment>
<dbReference type="PANTHER" id="PTHR30558:SF13">
    <property type="entry name" value="BIOPOLYMER TRANSPORT PROTEIN EXBD2"/>
    <property type="match status" value="1"/>
</dbReference>
<keyword evidence="10" id="KW-1185">Reference proteome</keyword>
<comment type="subcellular location">
    <subcellularLocation>
        <location evidence="1">Cell membrane</location>
        <topology evidence="1">Single-pass membrane protein</topology>
    </subcellularLocation>
    <subcellularLocation>
        <location evidence="7">Cell membrane</location>
        <topology evidence="7">Single-pass type II membrane protein</topology>
    </subcellularLocation>
</comment>
<evidence type="ECO:0000256" key="1">
    <source>
        <dbReference type="ARBA" id="ARBA00004162"/>
    </source>
</evidence>
<dbReference type="PANTHER" id="PTHR30558">
    <property type="entry name" value="EXBD MEMBRANE COMPONENT OF PMF-DRIVEN MACROMOLECULE IMPORT SYSTEM"/>
    <property type="match status" value="1"/>
</dbReference>
<protein>
    <submittedName>
        <fullName evidence="9">Biopolymer transport protein ExbD</fullName>
    </submittedName>
</protein>
<accession>A0A1M5MIU3</accession>
<dbReference type="Gene3D" id="3.30.420.270">
    <property type="match status" value="1"/>
</dbReference>
<feature type="transmembrane region" description="Helical" evidence="8">
    <location>
        <begin position="20"/>
        <end position="41"/>
    </location>
</feature>
<dbReference type="Pfam" id="PF02472">
    <property type="entry name" value="ExbD"/>
    <property type="match status" value="1"/>
</dbReference>
<dbReference type="AlphaFoldDB" id="A0A1M5MIU3"/>
<keyword evidence="7" id="KW-0813">Transport</keyword>
<name>A0A1M5MIU3_9GAMM</name>
<dbReference type="InterPro" id="IPR003400">
    <property type="entry name" value="ExbD"/>
</dbReference>
<evidence type="ECO:0000256" key="8">
    <source>
        <dbReference type="SAM" id="Phobius"/>
    </source>
</evidence>
<evidence type="ECO:0000256" key="7">
    <source>
        <dbReference type="RuleBase" id="RU003879"/>
    </source>
</evidence>
<evidence type="ECO:0000313" key="9">
    <source>
        <dbReference type="EMBL" id="SHG77300.1"/>
    </source>
</evidence>
<keyword evidence="5 8" id="KW-1133">Transmembrane helix</keyword>
<evidence type="ECO:0000313" key="10">
    <source>
        <dbReference type="Proteomes" id="UP000199758"/>
    </source>
</evidence>
<proteinExistence type="inferred from homology"/>
<reference evidence="9 10" key="1">
    <citation type="submission" date="2016-11" db="EMBL/GenBank/DDBJ databases">
        <authorList>
            <person name="Jaros S."/>
            <person name="Januszkiewicz K."/>
            <person name="Wedrychowicz H."/>
        </authorList>
    </citation>
    <scope>NUCLEOTIDE SEQUENCE [LARGE SCALE GENOMIC DNA]</scope>
    <source>
        <strain evidence="9 10">CGMCC 1.7049</strain>
    </source>
</reference>
<dbReference type="OrthoDB" id="9793581at2"/>
<evidence type="ECO:0000256" key="2">
    <source>
        <dbReference type="ARBA" id="ARBA00005811"/>
    </source>
</evidence>
<dbReference type="STRING" id="490188.SAMN04488068_1293"/>
<dbReference type="Proteomes" id="UP000199758">
    <property type="component" value="Unassembled WGS sequence"/>
</dbReference>
<evidence type="ECO:0000256" key="6">
    <source>
        <dbReference type="ARBA" id="ARBA00023136"/>
    </source>
</evidence>
<organism evidence="9 10">
    <name type="scientific">Hydrocarboniphaga daqingensis</name>
    <dbReference type="NCBI Taxonomy" id="490188"/>
    <lineage>
        <taxon>Bacteria</taxon>
        <taxon>Pseudomonadati</taxon>
        <taxon>Pseudomonadota</taxon>
        <taxon>Gammaproteobacteria</taxon>
        <taxon>Nevskiales</taxon>
        <taxon>Nevskiaceae</taxon>
        <taxon>Hydrocarboniphaga</taxon>
    </lineage>
</organism>
<keyword evidence="7" id="KW-0653">Protein transport</keyword>
<keyword evidence="6 8" id="KW-0472">Membrane</keyword>
<keyword evidence="4 7" id="KW-0812">Transmembrane</keyword>
<evidence type="ECO:0000256" key="3">
    <source>
        <dbReference type="ARBA" id="ARBA00022475"/>
    </source>
</evidence>
<sequence>MRMRRRSMEHLDHDGAGIDLAPMLDFVLNLLIFFIITAVFIKEIGITVSRPTSAAAEKKDGGVIVIAIRANGEIAVGNRIVDVRAVRANIERLHAQKPDDAVVVAAERQAPTGTLVMVIDQVRQGGVQNVSIAASGAAKGG</sequence>
<gene>
    <name evidence="9" type="ORF">SAMN04488068_1293</name>
</gene>
<dbReference type="EMBL" id="FQWZ01000003">
    <property type="protein sequence ID" value="SHG77300.1"/>
    <property type="molecule type" value="Genomic_DNA"/>
</dbReference>
<keyword evidence="3" id="KW-1003">Cell membrane</keyword>
<dbReference type="GO" id="GO:0022857">
    <property type="term" value="F:transmembrane transporter activity"/>
    <property type="evidence" value="ECO:0007669"/>
    <property type="project" value="InterPro"/>
</dbReference>
<evidence type="ECO:0000256" key="5">
    <source>
        <dbReference type="ARBA" id="ARBA00022989"/>
    </source>
</evidence>
<dbReference type="GO" id="GO:0005886">
    <property type="term" value="C:plasma membrane"/>
    <property type="evidence" value="ECO:0007669"/>
    <property type="project" value="UniProtKB-SubCell"/>
</dbReference>
<evidence type="ECO:0000256" key="4">
    <source>
        <dbReference type="ARBA" id="ARBA00022692"/>
    </source>
</evidence>
<dbReference type="GO" id="GO:0015031">
    <property type="term" value="P:protein transport"/>
    <property type="evidence" value="ECO:0007669"/>
    <property type="project" value="UniProtKB-KW"/>
</dbReference>